<dbReference type="SUPFAM" id="SSF54211">
    <property type="entry name" value="Ribosomal protein S5 domain 2-like"/>
    <property type="match status" value="1"/>
</dbReference>
<keyword evidence="3 6" id="KW-0418">Kinase</keyword>
<sequence>FRSGHGLEVIDETGLSNEASLVKTLSTGKDNLVSKALVLLGKSAHVTLIKRIPIGAGLGGGSTDAAAVLRWADCYDVNMAVRLGADVPFCLKSGHGLVQGVGEVINELDFSKRFFLLCIPPFGVSTTLVYKAWDELNSESVTTTRADGLDNNGLDNDLDNNGLDNDLEFAALAVEPRLTLWRDYLARLSGKRPSLAGSGSSWYVELDKTEIETLELSNPE</sequence>
<name>T1ATS3_9ZZZZ</name>
<dbReference type="PANTHER" id="PTHR43527">
    <property type="entry name" value="4-DIPHOSPHOCYTIDYL-2-C-METHYL-D-ERYTHRITOL KINASE, CHLOROPLASTIC"/>
    <property type="match status" value="1"/>
</dbReference>
<reference evidence="6" key="1">
    <citation type="submission" date="2013-08" db="EMBL/GenBank/DDBJ databases">
        <authorList>
            <person name="Mendez C."/>
            <person name="Richter M."/>
            <person name="Ferrer M."/>
            <person name="Sanchez J."/>
        </authorList>
    </citation>
    <scope>NUCLEOTIDE SEQUENCE</scope>
</reference>
<evidence type="ECO:0000256" key="4">
    <source>
        <dbReference type="ARBA" id="ARBA00022840"/>
    </source>
</evidence>
<dbReference type="Gene3D" id="3.30.230.10">
    <property type="match status" value="1"/>
</dbReference>
<proteinExistence type="predicted"/>
<dbReference type="GO" id="GO:0050515">
    <property type="term" value="F:4-(cytidine 5'-diphospho)-2-C-methyl-D-erythritol kinase activity"/>
    <property type="evidence" value="ECO:0007669"/>
    <property type="project" value="TreeGrafter"/>
</dbReference>
<dbReference type="AlphaFoldDB" id="T1ATS3"/>
<keyword evidence="1" id="KW-0808">Transferase</keyword>
<evidence type="ECO:0000256" key="2">
    <source>
        <dbReference type="ARBA" id="ARBA00022741"/>
    </source>
</evidence>
<dbReference type="InterPro" id="IPR006204">
    <property type="entry name" value="GHMP_kinase_N_dom"/>
</dbReference>
<evidence type="ECO:0000256" key="3">
    <source>
        <dbReference type="ARBA" id="ARBA00022777"/>
    </source>
</evidence>
<keyword evidence="4" id="KW-0067">ATP-binding</keyword>
<feature type="non-terminal residue" evidence="6">
    <location>
        <position position="220"/>
    </location>
</feature>
<dbReference type="InterPro" id="IPR014721">
    <property type="entry name" value="Ribsml_uS5_D2-typ_fold_subgr"/>
</dbReference>
<keyword evidence="2" id="KW-0547">Nucleotide-binding</keyword>
<gene>
    <name evidence="6" type="ORF">B1B_13063</name>
</gene>
<organism evidence="6">
    <name type="scientific">mine drainage metagenome</name>
    <dbReference type="NCBI Taxonomy" id="410659"/>
    <lineage>
        <taxon>unclassified sequences</taxon>
        <taxon>metagenomes</taxon>
        <taxon>ecological metagenomes</taxon>
    </lineage>
</organism>
<accession>T1ATS3</accession>
<evidence type="ECO:0000259" key="5">
    <source>
        <dbReference type="Pfam" id="PF00288"/>
    </source>
</evidence>
<evidence type="ECO:0000313" key="6">
    <source>
        <dbReference type="EMBL" id="EQD45425.1"/>
    </source>
</evidence>
<feature type="non-terminal residue" evidence="6">
    <location>
        <position position="1"/>
    </location>
</feature>
<comment type="caution">
    <text evidence="6">The sequence shown here is derived from an EMBL/GenBank/DDBJ whole genome shotgun (WGS) entry which is preliminary data.</text>
</comment>
<dbReference type="SUPFAM" id="SSF55060">
    <property type="entry name" value="GHMP Kinase, C-terminal domain"/>
    <property type="match status" value="1"/>
</dbReference>
<reference evidence="6" key="2">
    <citation type="journal article" date="2014" name="ISME J.">
        <title>Microbial stratification in low pH oxic and suboxic macroscopic growths along an acid mine drainage.</title>
        <authorList>
            <person name="Mendez-Garcia C."/>
            <person name="Mesa V."/>
            <person name="Sprenger R.R."/>
            <person name="Richter M."/>
            <person name="Diez M.S."/>
            <person name="Solano J."/>
            <person name="Bargiela R."/>
            <person name="Golyshina O.V."/>
            <person name="Manteca A."/>
            <person name="Ramos J.L."/>
            <person name="Gallego J.R."/>
            <person name="Llorente I."/>
            <person name="Martins Dos Santos V.A."/>
            <person name="Jensen O.N."/>
            <person name="Pelaez A.I."/>
            <person name="Sanchez J."/>
            <person name="Ferrer M."/>
        </authorList>
    </citation>
    <scope>NUCLEOTIDE SEQUENCE</scope>
</reference>
<dbReference type="Pfam" id="PF00288">
    <property type="entry name" value="GHMP_kinases_N"/>
    <property type="match status" value="1"/>
</dbReference>
<evidence type="ECO:0000256" key="1">
    <source>
        <dbReference type="ARBA" id="ARBA00022679"/>
    </source>
</evidence>
<dbReference type="EMBL" id="AUZY01008590">
    <property type="protein sequence ID" value="EQD45425.1"/>
    <property type="molecule type" value="Genomic_DNA"/>
</dbReference>
<dbReference type="InterPro" id="IPR020568">
    <property type="entry name" value="Ribosomal_Su5_D2-typ_SF"/>
</dbReference>
<feature type="domain" description="GHMP kinase N-terminal" evidence="5">
    <location>
        <begin position="31"/>
        <end position="73"/>
    </location>
</feature>
<protein>
    <submittedName>
        <fullName evidence="6">4-diphosphocytidyl-2C-methyl-D-erythritol kinase</fullName>
    </submittedName>
</protein>
<dbReference type="PANTHER" id="PTHR43527:SF2">
    <property type="entry name" value="4-DIPHOSPHOCYTIDYL-2-C-METHYL-D-ERYTHRITOL KINASE, CHLOROPLASTIC"/>
    <property type="match status" value="1"/>
</dbReference>
<dbReference type="GO" id="GO:0005524">
    <property type="term" value="F:ATP binding"/>
    <property type="evidence" value="ECO:0007669"/>
    <property type="project" value="UniProtKB-KW"/>
</dbReference>
<dbReference type="Gene3D" id="3.30.70.890">
    <property type="entry name" value="GHMP kinase, C-terminal domain"/>
    <property type="match status" value="1"/>
</dbReference>
<dbReference type="InterPro" id="IPR036554">
    <property type="entry name" value="GHMP_kinase_C_sf"/>
</dbReference>